<evidence type="ECO:0000256" key="1">
    <source>
        <dbReference type="ARBA" id="ARBA00022737"/>
    </source>
</evidence>
<dbReference type="InterPro" id="IPR056823">
    <property type="entry name" value="TEN-like_YD-shell"/>
</dbReference>
<dbReference type="AlphaFoldDB" id="A0A2A2ETZ1"/>
<dbReference type="RefSeq" id="WP_095618813.1">
    <property type="nucleotide sequence ID" value="NZ_NSKD01000017.1"/>
</dbReference>
<dbReference type="OrthoDB" id="9815414at2"/>
<dbReference type="EMBL" id="NSKD01000017">
    <property type="protein sequence ID" value="PAU75817.1"/>
    <property type="molecule type" value="Genomic_DNA"/>
</dbReference>
<organism evidence="3 4">
    <name type="scientific">Halovibrio salipaludis</name>
    <dbReference type="NCBI Taxonomy" id="2032626"/>
    <lineage>
        <taxon>Bacteria</taxon>
        <taxon>Pseudomonadati</taxon>
        <taxon>Pseudomonadota</taxon>
        <taxon>Gammaproteobacteria</taxon>
        <taxon>Oceanospirillales</taxon>
        <taxon>Halomonadaceae</taxon>
        <taxon>Halovibrio</taxon>
    </lineage>
</organism>
<sequence>MGYNASGEYTSQQFGDSQGTAFNYARDANGRVSQRQGEGADWFYNYDDANRLTSATHGDETYDFQLDANGNRLEAGQQYDAFNKLLSSADVEYEHDANGNRIRKTNTQTGAVTEYEYDARNRLTGAEHYPEGADNIKRA</sequence>
<dbReference type="Proteomes" id="UP000218896">
    <property type="component" value="Unassembled WGS sequence"/>
</dbReference>
<evidence type="ECO:0000259" key="2">
    <source>
        <dbReference type="Pfam" id="PF25023"/>
    </source>
</evidence>
<comment type="caution">
    <text evidence="3">The sequence shown here is derived from an EMBL/GenBank/DDBJ whole genome shotgun (WGS) entry which is preliminary data.</text>
</comment>
<reference evidence="3 4" key="1">
    <citation type="submission" date="2017-08" db="EMBL/GenBank/DDBJ databases">
        <title>Halovibrio sewagensis sp. nov., isolated from wastewater of high salinity.</title>
        <authorList>
            <person name="Dong X."/>
            <person name="Zhang G."/>
        </authorList>
    </citation>
    <scope>NUCLEOTIDE SEQUENCE [LARGE SCALE GENOMIC DNA]</scope>
    <source>
        <strain evidence="3 4">YL5-2</strain>
    </source>
</reference>
<feature type="domain" description="Teneurin-like YD-shell" evidence="2">
    <location>
        <begin position="18"/>
        <end position="124"/>
    </location>
</feature>
<keyword evidence="4" id="KW-1185">Reference proteome</keyword>
<name>A0A2A2ETZ1_9GAMM</name>
<evidence type="ECO:0000313" key="3">
    <source>
        <dbReference type="EMBL" id="PAU75817.1"/>
    </source>
</evidence>
<proteinExistence type="predicted"/>
<gene>
    <name evidence="3" type="ORF">CK501_16500</name>
</gene>
<protein>
    <recommendedName>
        <fullName evidence="2">Teneurin-like YD-shell domain-containing protein</fullName>
    </recommendedName>
</protein>
<dbReference type="Pfam" id="PF25023">
    <property type="entry name" value="TEN_YD-shell"/>
    <property type="match status" value="1"/>
</dbReference>
<dbReference type="Gene3D" id="2.180.10.10">
    <property type="entry name" value="RHS repeat-associated core"/>
    <property type="match status" value="1"/>
</dbReference>
<accession>A0A2A2ETZ1</accession>
<keyword evidence="1" id="KW-0677">Repeat</keyword>
<evidence type="ECO:0000313" key="4">
    <source>
        <dbReference type="Proteomes" id="UP000218896"/>
    </source>
</evidence>